<evidence type="ECO:0000313" key="1">
    <source>
        <dbReference type="EMBL" id="TYJ04376.1"/>
    </source>
</evidence>
<organism evidence="1 2">
    <name type="scientific">Gossypium mustelinum</name>
    <name type="common">Cotton</name>
    <name type="synonym">Gossypium caicoense</name>
    <dbReference type="NCBI Taxonomy" id="34275"/>
    <lineage>
        <taxon>Eukaryota</taxon>
        <taxon>Viridiplantae</taxon>
        <taxon>Streptophyta</taxon>
        <taxon>Embryophyta</taxon>
        <taxon>Tracheophyta</taxon>
        <taxon>Spermatophyta</taxon>
        <taxon>Magnoliopsida</taxon>
        <taxon>eudicotyledons</taxon>
        <taxon>Gunneridae</taxon>
        <taxon>Pentapetalae</taxon>
        <taxon>rosids</taxon>
        <taxon>malvids</taxon>
        <taxon>Malvales</taxon>
        <taxon>Malvaceae</taxon>
        <taxon>Malvoideae</taxon>
        <taxon>Gossypium</taxon>
    </lineage>
</organism>
<gene>
    <name evidence="1" type="ORF">E1A91_A12G087400v1</name>
</gene>
<sequence length="31" mass="3359">MVGGLSEPICISNTLEQRNYEGNGNVDDYIG</sequence>
<accession>A0A5D2WRW1</accession>
<keyword evidence="2" id="KW-1185">Reference proteome</keyword>
<dbReference type="AlphaFoldDB" id="A0A5D2WRW1"/>
<reference evidence="1 2" key="1">
    <citation type="submission" date="2019-07" db="EMBL/GenBank/DDBJ databases">
        <title>WGS assembly of Gossypium mustelinum.</title>
        <authorList>
            <person name="Chen Z.J."/>
            <person name="Sreedasyam A."/>
            <person name="Ando A."/>
            <person name="Song Q."/>
            <person name="De L."/>
            <person name="Hulse-Kemp A."/>
            <person name="Ding M."/>
            <person name="Ye W."/>
            <person name="Kirkbride R."/>
            <person name="Jenkins J."/>
            <person name="Plott C."/>
            <person name="Lovell J."/>
            <person name="Lin Y.-M."/>
            <person name="Vaughn R."/>
            <person name="Liu B."/>
            <person name="Li W."/>
            <person name="Simpson S."/>
            <person name="Scheffler B."/>
            <person name="Saski C."/>
            <person name="Grover C."/>
            <person name="Hu G."/>
            <person name="Conover J."/>
            <person name="Carlson J."/>
            <person name="Shu S."/>
            <person name="Boston L."/>
            <person name="Williams M."/>
            <person name="Peterson D."/>
            <person name="Mcgee K."/>
            <person name="Jones D."/>
            <person name="Wendel J."/>
            <person name="Stelly D."/>
            <person name="Grimwood J."/>
            <person name="Schmutz J."/>
        </authorList>
    </citation>
    <scope>NUCLEOTIDE SEQUENCE [LARGE SCALE GENOMIC DNA]</scope>
    <source>
        <strain evidence="1">1408120.09</strain>
    </source>
</reference>
<evidence type="ECO:0000313" key="2">
    <source>
        <dbReference type="Proteomes" id="UP000323597"/>
    </source>
</evidence>
<protein>
    <submittedName>
        <fullName evidence="1">Uncharacterized protein</fullName>
    </submittedName>
</protein>
<dbReference type="EMBL" id="CM017647">
    <property type="protein sequence ID" value="TYJ04376.1"/>
    <property type="molecule type" value="Genomic_DNA"/>
</dbReference>
<name>A0A5D2WRW1_GOSMU</name>
<proteinExistence type="predicted"/>
<dbReference type="Proteomes" id="UP000323597">
    <property type="component" value="Chromosome A12"/>
</dbReference>